<feature type="domain" description="XdhC- CoxI" evidence="1">
    <location>
        <begin position="15"/>
        <end position="79"/>
    </location>
</feature>
<keyword evidence="4" id="KW-1185">Reference proteome</keyword>
<evidence type="ECO:0000313" key="4">
    <source>
        <dbReference type="Proteomes" id="UP000242205"/>
    </source>
</evidence>
<dbReference type="AlphaFoldDB" id="A0A2I6S7I3"/>
<organism evidence="3 4">
    <name type="scientific">Pseudazoarcus pumilus</name>
    <dbReference type="NCBI Taxonomy" id="2067960"/>
    <lineage>
        <taxon>Bacteria</taxon>
        <taxon>Pseudomonadati</taxon>
        <taxon>Pseudomonadota</taxon>
        <taxon>Betaproteobacteria</taxon>
        <taxon>Rhodocyclales</taxon>
        <taxon>Zoogloeaceae</taxon>
        <taxon>Pseudazoarcus</taxon>
    </lineage>
</organism>
<reference evidence="3 4" key="1">
    <citation type="submission" date="2018-01" db="EMBL/GenBank/DDBJ databases">
        <authorList>
            <person name="Fu G.-Y."/>
        </authorList>
    </citation>
    <scope>NUCLEOTIDE SEQUENCE [LARGE SCALE GENOMIC DNA]</scope>
    <source>
        <strain evidence="3 4">SY39</strain>
    </source>
</reference>
<evidence type="ECO:0000259" key="1">
    <source>
        <dbReference type="Pfam" id="PF02625"/>
    </source>
</evidence>
<sequence>MKEVPLILDAWKRALDAGDEAVLATVVRIAGSSYRKPGARMLITSDGRNIGTVSGGCLERHLVERAWWLTEEGAVLCRFDTRADEDAQWSFGLGCNGEVHVLLERVGAHHAREAFDALCAVRETMRPAATAVVIAADAGGGAQVGERLLLMPDGTLASRVEDPALADRMAAMLREDGRWPRYRRLACGAGSVEVACERMMPPQRLVVFGAGHDAVPLVSFAKALGWHVSVADARAQYARRARFPAADRVTSMGPDTTLEQCGVTPQAAVVVMTHSIEQDRALLARLLATPRSYVGQLGPMERTERMLCEIRDAGGAPLYTDGLHYPVGLDIGADNPEEIALAIVAEIRAHFAGRAEAATGSVRRARTVAS</sequence>
<dbReference type="InterPro" id="IPR027051">
    <property type="entry name" value="XdhC_Rossmann_dom"/>
</dbReference>
<dbReference type="Pfam" id="PF02625">
    <property type="entry name" value="XdhC_CoxI"/>
    <property type="match status" value="1"/>
</dbReference>
<dbReference type="Gene3D" id="3.40.50.720">
    <property type="entry name" value="NAD(P)-binding Rossmann-like Domain"/>
    <property type="match status" value="1"/>
</dbReference>
<dbReference type="Pfam" id="PF13478">
    <property type="entry name" value="XdhC_C"/>
    <property type="match status" value="1"/>
</dbReference>
<protein>
    <submittedName>
        <fullName evidence="3">Xanthine dehydrogenase</fullName>
    </submittedName>
</protein>
<dbReference type="Proteomes" id="UP000242205">
    <property type="component" value="Chromosome"/>
</dbReference>
<evidence type="ECO:0000313" key="3">
    <source>
        <dbReference type="EMBL" id="AUN95208.1"/>
    </source>
</evidence>
<dbReference type="PANTHER" id="PTHR30388">
    <property type="entry name" value="ALDEHYDE OXIDOREDUCTASE MOLYBDENUM COFACTOR ASSEMBLY PROTEIN"/>
    <property type="match status" value="1"/>
</dbReference>
<feature type="domain" description="XdhC Rossmann" evidence="2">
    <location>
        <begin position="205"/>
        <end position="347"/>
    </location>
</feature>
<dbReference type="OrthoDB" id="9815497at2"/>
<dbReference type="RefSeq" id="WP_102247274.1">
    <property type="nucleotide sequence ID" value="NZ_CP025682.1"/>
</dbReference>
<dbReference type="KEGG" id="atw:C0099_09870"/>
<dbReference type="InterPro" id="IPR052698">
    <property type="entry name" value="MoCofactor_Util/Proc"/>
</dbReference>
<gene>
    <name evidence="3" type="ORF">C0099_09870</name>
</gene>
<name>A0A2I6S7I3_9RHOO</name>
<dbReference type="InterPro" id="IPR003777">
    <property type="entry name" value="XdhC_CoxI"/>
</dbReference>
<evidence type="ECO:0000259" key="2">
    <source>
        <dbReference type="Pfam" id="PF13478"/>
    </source>
</evidence>
<dbReference type="EMBL" id="CP025682">
    <property type="protein sequence ID" value="AUN95208.1"/>
    <property type="molecule type" value="Genomic_DNA"/>
</dbReference>
<proteinExistence type="predicted"/>
<dbReference type="PANTHER" id="PTHR30388:SF6">
    <property type="entry name" value="XANTHINE DEHYDROGENASE SUBUNIT A-RELATED"/>
    <property type="match status" value="1"/>
</dbReference>
<accession>A0A2I6S7I3</accession>